<dbReference type="InterPro" id="IPR008268">
    <property type="entry name" value="Peptidase_S16_AS"/>
</dbReference>
<feature type="compositionally biased region" description="Basic and acidic residues" evidence="10">
    <location>
        <begin position="376"/>
        <end position="386"/>
    </location>
</feature>
<sequence length="994" mass="106479">MDLVDGPPTNLPLLPLLNQVLLPTAFARLQIPSAWQSSVSLLEHLLKKQGRDVLVAVVPVLEAVSLAASKRSSQAVTVSTDDLLDLDKMHARGTAARVLQLSRNAQTGDWSIALEGCYRVEVGEAAVAYPHAFYTVEVLPEQVVRDESGRAVDAKLDADGERVAKELADASMRLLATVQVTTGSPAAARLAEVLGNVAPSRAADLLASILVAEPLERLAVLDAMDVTQRMRLVLGFVVKAHKTMLRAASAREAGTDLSMVVSGKKGPASGRDAARVKALRQLQAAQRSMGGVAASKAAREVGSDEEDEDDEEEISALLRRIKDAKPPPEVLKVAMREAKRLQRSNEQHPGYAMSRAYLETLADLPWNSFAGGRARPGSDAREHAQGDARAAGMPSTSALIARLDPRPGADRTLGSRDESSASCSGSKSEELSLAAARAMLDEQHHGLDKVKERIVQYLAVRRLRGWDARAPILCFIGPPGVGKTSLARSVANVLGRPFHRIALGGVRDEAEVRGHRRTYIGAMPGRIVQGLRRTGVRDPVMLLDEVDKLGRDSARGDPSSALLEVLDPEQNHAFVDTYLGVPFDLSKVVFLATGNRLTDLPAPLLDRLEVISLTGYTLDEKVHIAQKHLLPQLLEEHGLQADQLLFPPAILRLITEGYTREAGVRSLSRCLAAICRHVAVHVLSRRHFLDNSGSSPRAMNSSHRDAQRHAAWPAVGAESSQGGMQHVEHEQETGSSQDLVPERPSGLWVSSGGRIVVNEELIEDVLGPRKYSDADVAERIVTSGVAAGLVWTAAGGAVQYVECCCVGLGHPDKPGRLQLTGQVGEVLEESARIALSWMRSHAAQLGIRDAGSTGAQPALPSSKPSANAAANWDVHVHLPAGGVPKDGPSAGITLAVALASLFLGRCARADTAMTGELTLRGLVLPIGGLKEKLLAAHSAGVKRVLVPRRNMRDVKGDLPAEIKQALQIIPVDRLEDVLREAFEPSIHVLPLARL</sequence>
<name>A0AAW1PNJ9_9CHLO</name>
<dbReference type="InterPro" id="IPR054594">
    <property type="entry name" value="Lon_lid"/>
</dbReference>
<dbReference type="CDD" id="cd19500">
    <property type="entry name" value="RecA-like_Lon"/>
    <property type="match status" value="1"/>
</dbReference>
<dbReference type="Pfam" id="PF22667">
    <property type="entry name" value="Lon_lid"/>
    <property type="match status" value="1"/>
</dbReference>
<evidence type="ECO:0000256" key="1">
    <source>
        <dbReference type="ARBA" id="ARBA00022670"/>
    </source>
</evidence>
<dbReference type="Proteomes" id="UP001489004">
    <property type="component" value="Unassembled WGS sequence"/>
</dbReference>
<dbReference type="PRINTS" id="PR00830">
    <property type="entry name" value="ENDOLAPTASE"/>
</dbReference>
<feature type="active site" evidence="7">
    <location>
        <position position="889"/>
    </location>
</feature>
<dbReference type="SUPFAM" id="SSF54211">
    <property type="entry name" value="Ribosomal protein S5 domain 2-like"/>
    <property type="match status" value="1"/>
</dbReference>
<dbReference type="InterPro" id="IPR027065">
    <property type="entry name" value="Lon_Prtase"/>
</dbReference>
<dbReference type="Gene3D" id="3.40.50.300">
    <property type="entry name" value="P-loop containing nucleotide triphosphate hydrolases"/>
    <property type="match status" value="1"/>
</dbReference>
<evidence type="ECO:0000256" key="4">
    <source>
        <dbReference type="ARBA" id="ARBA00022825"/>
    </source>
</evidence>
<dbReference type="Pfam" id="PF05362">
    <property type="entry name" value="Lon_C"/>
    <property type="match status" value="1"/>
</dbReference>
<dbReference type="EMBL" id="JALJOR010000009">
    <property type="protein sequence ID" value="KAK9811443.1"/>
    <property type="molecule type" value="Genomic_DNA"/>
</dbReference>
<dbReference type="PROSITE" id="PS01046">
    <property type="entry name" value="LON_SER"/>
    <property type="match status" value="1"/>
</dbReference>
<dbReference type="EC" id="3.4.21.-" evidence="9"/>
<dbReference type="Pfam" id="PF02190">
    <property type="entry name" value="LON_substr_bdg"/>
    <property type="match status" value="1"/>
</dbReference>
<dbReference type="GO" id="GO:0016887">
    <property type="term" value="F:ATP hydrolysis activity"/>
    <property type="evidence" value="ECO:0007669"/>
    <property type="project" value="InterPro"/>
</dbReference>
<dbReference type="GO" id="GO:0030163">
    <property type="term" value="P:protein catabolic process"/>
    <property type="evidence" value="ECO:0007669"/>
    <property type="project" value="InterPro"/>
</dbReference>
<evidence type="ECO:0000256" key="2">
    <source>
        <dbReference type="ARBA" id="ARBA00022741"/>
    </source>
</evidence>
<feature type="region of interest" description="Disordered" evidence="10">
    <location>
        <begin position="718"/>
        <end position="741"/>
    </location>
</feature>
<dbReference type="GO" id="GO:0004252">
    <property type="term" value="F:serine-type endopeptidase activity"/>
    <property type="evidence" value="ECO:0007669"/>
    <property type="project" value="UniProtKB-UniRule"/>
</dbReference>
<dbReference type="SMART" id="SM00464">
    <property type="entry name" value="LON"/>
    <property type="match status" value="1"/>
</dbReference>
<dbReference type="GO" id="GO:0005524">
    <property type="term" value="F:ATP binding"/>
    <property type="evidence" value="ECO:0007669"/>
    <property type="project" value="UniProtKB-KW"/>
</dbReference>
<dbReference type="Gene3D" id="2.30.130.40">
    <property type="entry name" value="LON domain-like"/>
    <property type="match status" value="1"/>
</dbReference>
<dbReference type="PANTHER" id="PTHR10046">
    <property type="entry name" value="ATP DEPENDENT LON PROTEASE FAMILY MEMBER"/>
    <property type="match status" value="1"/>
</dbReference>
<organism evidence="13 14">
    <name type="scientific">[Myrmecia] bisecta</name>
    <dbReference type="NCBI Taxonomy" id="41462"/>
    <lineage>
        <taxon>Eukaryota</taxon>
        <taxon>Viridiplantae</taxon>
        <taxon>Chlorophyta</taxon>
        <taxon>core chlorophytes</taxon>
        <taxon>Trebouxiophyceae</taxon>
        <taxon>Trebouxiales</taxon>
        <taxon>Trebouxiaceae</taxon>
        <taxon>Myrmecia</taxon>
    </lineage>
</organism>
<dbReference type="InterPro" id="IPR003111">
    <property type="entry name" value="Lon_prtase_N"/>
</dbReference>
<dbReference type="InterPro" id="IPR003959">
    <property type="entry name" value="ATPase_AAA_core"/>
</dbReference>
<dbReference type="InterPro" id="IPR046336">
    <property type="entry name" value="Lon_prtase_N_sf"/>
</dbReference>
<keyword evidence="2 8" id="KW-0547">Nucleotide-binding</keyword>
<feature type="region of interest" description="Disordered" evidence="10">
    <location>
        <begin position="373"/>
        <end position="426"/>
    </location>
</feature>
<keyword evidence="5 8" id="KW-0067">ATP-binding</keyword>
<dbReference type="PROSITE" id="PS51786">
    <property type="entry name" value="LON_PROTEOLYTIC"/>
    <property type="match status" value="1"/>
</dbReference>
<feature type="active site" evidence="7">
    <location>
        <position position="932"/>
    </location>
</feature>
<comment type="catalytic activity">
    <reaction evidence="6">
        <text>Hydrolysis of proteins in presence of ATP.</text>
        <dbReference type="EC" id="3.4.21.53"/>
    </reaction>
</comment>
<reference evidence="13 14" key="1">
    <citation type="journal article" date="2024" name="Nat. Commun.">
        <title>Phylogenomics reveals the evolutionary origins of lichenization in chlorophyte algae.</title>
        <authorList>
            <person name="Puginier C."/>
            <person name="Libourel C."/>
            <person name="Otte J."/>
            <person name="Skaloud P."/>
            <person name="Haon M."/>
            <person name="Grisel S."/>
            <person name="Petersen M."/>
            <person name="Berrin J.G."/>
            <person name="Delaux P.M."/>
            <person name="Dal Grande F."/>
            <person name="Keller J."/>
        </authorList>
    </citation>
    <scope>NUCLEOTIDE SEQUENCE [LARGE SCALE GENOMIC DNA]</scope>
    <source>
        <strain evidence="13 14">SAG 2043</strain>
    </source>
</reference>
<dbReference type="Pfam" id="PF00004">
    <property type="entry name" value="AAA"/>
    <property type="match status" value="1"/>
</dbReference>
<dbReference type="InterPro" id="IPR003593">
    <property type="entry name" value="AAA+_ATPase"/>
</dbReference>
<dbReference type="AlphaFoldDB" id="A0AAW1PNJ9"/>
<keyword evidence="1 7" id="KW-0645">Protease</keyword>
<evidence type="ECO:0000259" key="12">
    <source>
        <dbReference type="PROSITE" id="PS51787"/>
    </source>
</evidence>
<evidence type="ECO:0000256" key="3">
    <source>
        <dbReference type="ARBA" id="ARBA00022801"/>
    </source>
</evidence>
<dbReference type="SMART" id="SM00382">
    <property type="entry name" value="AAA"/>
    <property type="match status" value="1"/>
</dbReference>
<keyword evidence="4 7" id="KW-0720">Serine protease</keyword>
<dbReference type="InterPro" id="IPR015947">
    <property type="entry name" value="PUA-like_sf"/>
</dbReference>
<evidence type="ECO:0000256" key="6">
    <source>
        <dbReference type="ARBA" id="ARBA00050665"/>
    </source>
</evidence>
<feature type="domain" description="Lon proteolytic" evidence="11">
    <location>
        <begin position="780"/>
        <end position="984"/>
    </location>
</feature>
<evidence type="ECO:0000256" key="10">
    <source>
        <dbReference type="SAM" id="MobiDB-lite"/>
    </source>
</evidence>
<evidence type="ECO:0000256" key="5">
    <source>
        <dbReference type="ARBA" id="ARBA00022840"/>
    </source>
</evidence>
<dbReference type="InterPro" id="IPR020568">
    <property type="entry name" value="Ribosomal_Su5_D2-typ_SF"/>
</dbReference>
<dbReference type="FunFam" id="3.40.50.300:FF:000021">
    <property type="entry name" value="Lon protease homolog"/>
    <property type="match status" value="1"/>
</dbReference>
<gene>
    <name evidence="13" type="ORF">WJX72_003978</name>
</gene>
<evidence type="ECO:0000256" key="9">
    <source>
        <dbReference type="RuleBase" id="RU000592"/>
    </source>
</evidence>
<evidence type="ECO:0000313" key="13">
    <source>
        <dbReference type="EMBL" id="KAK9811443.1"/>
    </source>
</evidence>
<dbReference type="PROSITE" id="PS51787">
    <property type="entry name" value="LON_N"/>
    <property type="match status" value="1"/>
</dbReference>
<feature type="compositionally biased region" description="Acidic residues" evidence="10">
    <location>
        <begin position="303"/>
        <end position="313"/>
    </location>
</feature>
<dbReference type="InterPro" id="IPR004815">
    <property type="entry name" value="Lon_bac/euk-typ"/>
</dbReference>
<dbReference type="NCBIfam" id="TIGR00763">
    <property type="entry name" value="lon"/>
    <property type="match status" value="1"/>
</dbReference>
<evidence type="ECO:0000259" key="11">
    <source>
        <dbReference type="PROSITE" id="PS51786"/>
    </source>
</evidence>
<evidence type="ECO:0000256" key="7">
    <source>
        <dbReference type="PROSITE-ProRule" id="PRU01122"/>
    </source>
</evidence>
<feature type="compositionally biased region" description="Basic and acidic residues" evidence="10">
    <location>
        <begin position="403"/>
        <end position="419"/>
    </location>
</feature>
<dbReference type="SUPFAM" id="SSF52540">
    <property type="entry name" value="P-loop containing nucleoside triphosphate hydrolases"/>
    <property type="match status" value="1"/>
</dbReference>
<accession>A0AAW1PNJ9</accession>
<proteinExistence type="inferred from homology"/>
<dbReference type="Gene3D" id="1.10.8.60">
    <property type="match status" value="1"/>
</dbReference>
<dbReference type="Gene3D" id="3.30.230.10">
    <property type="match status" value="1"/>
</dbReference>
<comment type="similarity">
    <text evidence="7 8">Belongs to the peptidase S16 family.</text>
</comment>
<dbReference type="InterPro" id="IPR014721">
    <property type="entry name" value="Ribsml_uS5_D2-typ_fold_subgr"/>
</dbReference>
<dbReference type="SUPFAM" id="SSF88697">
    <property type="entry name" value="PUA domain-like"/>
    <property type="match status" value="1"/>
</dbReference>
<evidence type="ECO:0000313" key="14">
    <source>
        <dbReference type="Proteomes" id="UP001489004"/>
    </source>
</evidence>
<feature type="region of interest" description="Disordered" evidence="10">
    <location>
        <begin position="289"/>
        <end position="313"/>
    </location>
</feature>
<protein>
    <recommendedName>
        <fullName evidence="9">Lon protease homolog</fullName>
        <ecNumber evidence="9">3.4.21.-</ecNumber>
    </recommendedName>
</protein>
<evidence type="ECO:0000256" key="8">
    <source>
        <dbReference type="RuleBase" id="RU000591"/>
    </source>
</evidence>
<keyword evidence="3 7" id="KW-0378">Hydrolase</keyword>
<dbReference type="InterPro" id="IPR027417">
    <property type="entry name" value="P-loop_NTPase"/>
</dbReference>
<keyword evidence="14" id="KW-1185">Reference proteome</keyword>
<dbReference type="InterPro" id="IPR008269">
    <property type="entry name" value="Lon_proteolytic"/>
</dbReference>
<dbReference type="GO" id="GO:0004176">
    <property type="term" value="F:ATP-dependent peptidase activity"/>
    <property type="evidence" value="ECO:0007669"/>
    <property type="project" value="UniProtKB-UniRule"/>
</dbReference>
<dbReference type="Gene3D" id="1.20.5.5270">
    <property type="match status" value="1"/>
</dbReference>
<feature type="domain" description="Lon N-terminal" evidence="12">
    <location>
        <begin position="11"/>
        <end position="241"/>
    </location>
</feature>
<dbReference type="GO" id="GO:0006508">
    <property type="term" value="P:proteolysis"/>
    <property type="evidence" value="ECO:0007669"/>
    <property type="project" value="UniProtKB-KW"/>
</dbReference>
<comment type="caution">
    <text evidence="13">The sequence shown here is derived from an EMBL/GenBank/DDBJ whole genome shotgun (WGS) entry which is preliminary data.</text>
</comment>